<evidence type="ECO:0000313" key="3">
    <source>
        <dbReference type="Proteomes" id="UP001233999"/>
    </source>
</evidence>
<reference evidence="2" key="1">
    <citation type="journal article" date="2023" name="IScience">
        <title>Live-bearing cockroach genome reveals convergent evolutionary mechanisms linked to viviparity in insects and beyond.</title>
        <authorList>
            <person name="Fouks B."/>
            <person name="Harrison M.C."/>
            <person name="Mikhailova A.A."/>
            <person name="Marchal E."/>
            <person name="English S."/>
            <person name="Carruthers M."/>
            <person name="Jennings E.C."/>
            <person name="Chiamaka E.L."/>
            <person name="Frigard R.A."/>
            <person name="Pippel M."/>
            <person name="Attardo G.M."/>
            <person name="Benoit J.B."/>
            <person name="Bornberg-Bauer E."/>
            <person name="Tobe S.S."/>
        </authorList>
    </citation>
    <scope>NUCLEOTIDE SEQUENCE</scope>
    <source>
        <strain evidence="2">Stay&amp;Tobe</strain>
    </source>
</reference>
<name>A0AAD8A5P8_DIPPU</name>
<keyword evidence="3" id="KW-1185">Reference proteome</keyword>
<evidence type="ECO:0000313" key="2">
    <source>
        <dbReference type="EMBL" id="KAJ9592959.1"/>
    </source>
</evidence>
<feature type="region of interest" description="Disordered" evidence="1">
    <location>
        <begin position="1"/>
        <end position="59"/>
    </location>
</feature>
<dbReference type="EMBL" id="JASPKZ010003795">
    <property type="protein sequence ID" value="KAJ9592959.1"/>
    <property type="molecule type" value="Genomic_DNA"/>
</dbReference>
<accession>A0AAD8A5P8</accession>
<dbReference type="Proteomes" id="UP001233999">
    <property type="component" value="Unassembled WGS sequence"/>
</dbReference>
<proteinExistence type="predicted"/>
<protein>
    <submittedName>
        <fullName evidence="2">Uncharacterized protein</fullName>
    </submittedName>
</protein>
<sequence length="117" mass="13112">MPENGNTHPRPYTLRPNGVTRGEGMSRRQRSPSSSPRPRRGSSSNWSPPHSSQLLSPGYEQYQKSLLEVPWSADYGEASSDDLSSEWDSDVPDAPPAPPSKVLFSFINTFHLLTYFF</sequence>
<evidence type="ECO:0000256" key="1">
    <source>
        <dbReference type="SAM" id="MobiDB-lite"/>
    </source>
</evidence>
<feature type="compositionally biased region" description="Low complexity" evidence="1">
    <location>
        <begin position="31"/>
        <end position="52"/>
    </location>
</feature>
<comment type="caution">
    <text evidence="2">The sequence shown here is derived from an EMBL/GenBank/DDBJ whole genome shotgun (WGS) entry which is preliminary data.</text>
</comment>
<reference evidence="2" key="2">
    <citation type="submission" date="2023-05" db="EMBL/GenBank/DDBJ databases">
        <authorList>
            <person name="Fouks B."/>
        </authorList>
    </citation>
    <scope>NUCLEOTIDE SEQUENCE</scope>
    <source>
        <strain evidence="2">Stay&amp;Tobe</strain>
        <tissue evidence="2">Testes</tissue>
    </source>
</reference>
<dbReference type="AlphaFoldDB" id="A0AAD8A5P8"/>
<gene>
    <name evidence="2" type="ORF">L9F63_015383</name>
</gene>
<organism evidence="2 3">
    <name type="scientific">Diploptera punctata</name>
    <name type="common">Pacific beetle cockroach</name>
    <dbReference type="NCBI Taxonomy" id="6984"/>
    <lineage>
        <taxon>Eukaryota</taxon>
        <taxon>Metazoa</taxon>
        <taxon>Ecdysozoa</taxon>
        <taxon>Arthropoda</taxon>
        <taxon>Hexapoda</taxon>
        <taxon>Insecta</taxon>
        <taxon>Pterygota</taxon>
        <taxon>Neoptera</taxon>
        <taxon>Polyneoptera</taxon>
        <taxon>Dictyoptera</taxon>
        <taxon>Blattodea</taxon>
        <taxon>Blaberoidea</taxon>
        <taxon>Blaberidae</taxon>
        <taxon>Diplopterinae</taxon>
        <taxon>Diploptera</taxon>
    </lineage>
</organism>